<accession>A0A0F9IQN6</accession>
<sequence>MKRLLLLLLLIPMFALATPPYDVTISFTFPATAVPIDSVDLYMNDCAAGVPVGSRVGQISSGQIFPALIVADGFYEFCVRGVNAAGISVGPGAVWTGSIAQLNIPPDSDSIDVQIPCDTPCVINFTIERR</sequence>
<name>A0A0F9IQN6_9ZZZZ</name>
<protein>
    <submittedName>
        <fullName evidence="1">Uncharacterized protein</fullName>
    </submittedName>
</protein>
<dbReference type="EMBL" id="LAZR01011831">
    <property type="protein sequence ID" value="KKM58119.1"/>
    <property type="molecule type" value="Genomic_DNA"/>
</dbReference>
<organism evidence="1">
    <name type="scientific">marine sediment metagenome</name>
    <dbReference type="NCBI Taxonomy" id="412755"/>
    <lineage>
        <taxon>unclassified sequences</taxon>
        <taxon>metagenomes</taxon>
        <taxon>ecological metagenomes</taxon>
    </lineage>
</organism>
<comment type="caution">
    <text evidence="1">The sequence shown here is derived from an EMBL/GenBank/DDBJ whole genome shotgun (WGS) entry which is preliminary data.</text>
</comment>
<reference evidence="1" key="1">
    <citation type="journal article" date="2015" name="Nature">
        <title>Complex archaea that bridge the gap between prokaryotes and eukaryotes.</title>
        <authorList>
            <person name="Spang A."/>
            <person name="Saw J.H."/>
            <person name="Jorgensen S.L."/>
            <person name="Zaremba-Niedzwiedzka K."/>
            <person name="Martijn J."/>
            <person name="Lind A.E."/>
            <person name="van Eijk R."/>
            <person name="Schleper C."/>
            <person name="Guy L."/>
            <person name="Ettema T.J."/>
        </authorList>
    </citation>
    <scope>NUCLEOTIDE SEQUENCE</scope>
</reference>
<dbReference type="AlphaFoldDB" id="A0A0F9IQN6"/>
<proteinExistence type="predicted"/>
<evidence type="ECO:0000313" key="1">
    <source>
        <dbReference type="EMBL" id="KKM58119.1"/>
    </source>
</evidence>
<gene>
    <name evidence="1" type="ORF">LCGC14_1549860</name>
</gene>